<keyword evidence="4" id="KW-1133">Transmembrane helix</keyword>
<evidence type="ECO:0000256" key="4">
    <source>
        <dbReference type="SAM" id="Phobius"/>
    </source>
</evidence>
<protein>
    <submittedName>
        <fullName evidence="6">Sensor histidine kinase</fullName>
    </submittedName>
</protein>
<feature type="domain" description="Signal transduction histidine kinase subgroup 3 dimerisation and phosphoacceptor" evidence="5">
    <location>
        <begin position="191"/>
        <end position="253"/>
    </location>
</feature>
<dbReference type="GO" id="GO:0016020">
    <property type="term" value="C:membrane"/>
    <property type="evidence" value="ECO:0007669"/>
    <property type="project" value="InterPro"/>
</dbReference>
<dbReference type="Gene3D" id="3.30.565.10">
    <property type="entry name" value="Histidine kinase-like ATPase, C-terminal domain"/>
    <property type="match status" value="1"/>
</dbReference>
<name>A0A5C8KN44_9GAMM</name>
<keyword evidence="2 6" id="KW-0418">Kinase</keyword>
<dbReference type="EMBL" id="VRTS01000008">
    <property type="protein sequence ID" value="TXK60718.1"/>
    <property type="molecule type" value="Genomic_DNA"/>
</dbReference>
<evidence type="ECO:0000256" key="2">
    <source>
        <dbReference type="ARBA" id="ARBA00022777"/>
    </source>
</evidence>
<dbReference type="RefSeq" id="WP_147892177.1">
    <property type="nucleotide sequence ID" value="NZ_VRTS01000008.1"/>
</dbReference>
<dbReference type="CDD" id="cd16917">
    <property type="entry name" value="HATPase_UhpB-NarQ-NarX-like"/>
    <property type="match status" value="1"/>
</dbReference>
<evidence type="ECO:0000256" key="1">
    <source>
        <dbReference type="ARBA" id="ARBA00022679"/>
    </source>
</evidence>
<feature type="transmembrane region" description="Helical" evidence="4">
    <location>
        <begin position="73"/>
        <end position="99"/>
    </location>
</feature>
<dbReference type="Proteomes" id="UP000321248">
    <property type="component" value="Unassembled WGS sequence"/>
</dbReference>
<dbReference type="InterPro" id="IPR036890">
    <property type="entry name" value="HATPase_C_sf"/>
</dbReference>
<keyword evidence="4" id="KW-0472">Membrane</keyword>
<dbReference type="AlphaFoldDB" id="A0A5C8KN44"/>
<keyword evidence="7" id="KW-1185">Reference proteome</keyword>
<dbReference type="InterPro" id="IPR011712">
    <property type="entry name" value="Sig_transdc_His_kin_sub3_dim/P"/>
</dbReference>
<sequence>MPALRRASDLVSPLALAAYAGWGAVFVQAGNHLASRDPTLGWAARGAMLAYLAGFMHALLFDDVPGVRGGWGLGLMLASALLVLALGPAATSPILMVILAAGLGARLGDRALAFAVAGLVAATGAMLHLRWGMGGSNLWVQLASFASFMAFAAVVLRQYARADALAAQLRETNAGLLSTRSLLGEAARDSERLRLSRELHDVAGHKLTALKLNLAVLAREPQLRDRPEIDAALLLSDELLQDLRALVQQLRRHDGIDLHAAFARLAETLPQPKVHVDVADDARVPGPRQAEALLRVAQEGLTNSARHGGARQAWLSLQLVGGVLALCLDDDGHAQWPLREGNGLTGMRERVEAFHGALDVSRSPRGGVRLCANMPLEPRP</sequence>
<dbReference type="GO" id="GO:0046983">
    <property type="term" value="F:protein dimerization activity"/>
    <property type="evidence" value="ECO:0007669"/>
    <property type="project" value="InterPro"/>
</dbReference>
<keyword evidence="4" id="KW-0812">Transmembrane</keyword>
<evidence type="ECO:0000313" key="6">
    <source>
        <dbReference type="EMBL" id="TXK60718.1"/>
    </source>
</evidence>
<dbReference type="PANTHER" id="PTHR24421:SF59">
    <property type="entry name" value="OXYGEN SENSOR HISTIDINE KINASE NREB"/>
    <property type="match status" value="1"/>
</dbReference>
<proteinExistence type="predicted"/>
<dbReference type="Pfam" id="PF07730">
    <property type="entry name" value="HisKA_3"/>
    <property type="match status" value="1"/>
</dbReference>
<keyword evidence="1" id="KW-0808">Transferase</keyword>
<dbReference type="GO" id="GO:0000155">
    <property type="term" value="F:phosphorelay sensor kinase activity"/>
    <property type="evidence" value="ECO:0007669"/>
    <property type="project" value="InterPro"/>
</dbReference>
<feature type="transmembrane region" description="Helical" evidence="4">
    <location>
        <begin position="42"/>
        <end position="61"/>
    </location>
</feature>
<gene>
    <name evidence="6" type="ORF">FU658_11255</name>
</gene>
<dbReference type="Gene3D" id="1.20.5.1930">
    <property type="match status" value="1"/>
</dbReference>
<feature type="transmembrane region" description="Helical" evidence="4">
    <location>
        <begin position="138"/>
        <end position="156"/>
    </location>
</feature>
<evidence type="ECO:0000259" key="5">
    <source>
        <dbReference type="Pfam" id="PF07730"/>
    </source>
</evidence>
<dbReference type="SUPFAM" id="SSF55874">
    <property type="entry name" value="ATPase domain of HSP90 chaperone/DNA topoisomerase II/histidine kinase"/>
    <property type="match status" value="1"/>
</dbReference>
<evidence type="ECO:0000313" key="7">
    <source>
        <dbReference type="Proteomes" id="UP000321248"/>
    </source>
</evidence>
<feature type="transmembrane region" description="Helical" evidence="4">
    <location>
        <begin position="111"/>
        <end position="132"/>
    </location>
</feature>
<accession>A0A5C8KN44</accession>
<evidence type="ECO:0000256" key="3">
    <source>
        <dbReference type="ARBA" id="ARBA00023012"/>
    </source>
</evidence>
<comment type="caution">
    <text evidence="6">The sequence shown here is derived from an EMBL/GenBank/DDBJ whole genome shotgun (WGS) entry which is preliminary data.</text>
</comment>
<reference evidence="6 7" key="1">
    <citation type="submission" date="2019-08" db="EMBL/GenBank/DDBJ databases">
        <authorList>
            <person name="Karlyshev A.V."/>
        </authorList>
    </citation>
    <scope>NUCLEOTIDE SEQUENCE [LARGE SCALE GENOMIC DNA]</scope>
    <source>
        <strain evidence="6 7">Alg18-2.2</strain>
    </source>
</reference>
<dbReference type="OrthoDB" id="9797605at2"/>
<keyword evidence="3" id="KW-0902">Two-component regulatory system</keyword>
<feature type="transmembrane region" description="Helical" evidence="4">
    <location>
        <begin position="12"/>
        <end position="30"/>
    </location>
</feature>
<dbReference type="PANTHER" id="PTHR24421">
    <property type="entry name" value="NITRATE/NITRITE SENSOR PROTEIN NARX-RELATED"/>
    <property type="match status" value="1"/>
</dbReference>
<organism evidence="6 7">
    <name type="scientific">Alkalisalibacterium limincola</name>
    <dbReference type="NCBI Taxonomy" id="2699169"/>
    <lineage>
        <taxon>Bacteria</taxon>
        <taxon>Pseudomonadati</taxon>
        <taxon>Pseudomonadota</taxon>
        <taxon>Gammaproteobacteria</taxon>
        <taxon>Lysobacterales</taxon>
        <taxon>Lysobacteraceae</taxon>
        <taxon>Alkalisalibacterium</taxon>
    </lineage>
</organism>
<dbReference type="InterPro" id="IPR050482">
    <property type="entry name" value="Sensor_HK_TwoCompSys"/>
</dbReference>